<feature type="transmembrane region" description="Helical" evidence="1">
    <location>
        <begin position="7"/>
        <end position="26"/>
    </location>
</feature>
<proteinExistence type="predicted"/>
<keyword evidence="1" id="KW-1133">Transmembrane helix</keyword>
<sequence>MRRLRFSLIILFSIFWLLIVVGYFLLQTNFGAKIVSQQLSKLGAYSITIGKINHSFANFYELSVDNLLVKKDQQEVANIGKLIVGFDKQNLWQFHHFNYINVIDGTLDGSQISQSIFTANMLRFYNTTLKFSLNNAQEPLLLQQINGGIKPFDLSSKKPYQFDLTAQQVLFKQMAVNSVLLQGYYRDGITSLTNLGGNIGNGFFVSKLKMLADDSLDIAQLKLNNIHFNVNNETDLNRYLSELPKFKLQEFSIFDSNIQLPNLTIEKGNIDITNIDYDDNQWQLKQSNFVISADNVVWFDEKLSSLLLQLSCKDDEVDILKAIAEWNDGNIRLTGSWRNNALHLKTLLLASVNYQLPDNFKQRLLPSIFNQVDIDQLTVMPSTLISTKSDYPFNLASFNVSGTNVRLVEDKRIGIYSGSLFFKANDATINKIAVKYPNLSLSFDSQHRALLSFSALINSGKLDAIATINPLQTEFESLHIIAKGITSELLNQWQLVQTPPESSNYRVDLHGEISPFSLSGTFFTNDNEYSIYSQH</sequence>
<keyword evidence="1" id="KW-0812">Transmembrane</keyword>
<organism evidence="2 3">
    <name type="scientific">Gilliamella apis</name>
    <dbReference type="NCBI Taxonomy" id="1970738"/>
    <lineage>
        <taxon>Bacteria</taxon>
        <taxon>Pseudomonadati</taxon>
        <taxon>Pseudomonadota</taxon>
        <taxon>Gammaproteobacteria</taxon>
        <taxon>Orbales</taxon>
        <taxon>Orbaceae</taxon>
        <taxon>Gilliamella</taxon>
    </lineage>
</organism>
<gene>
    <name evidence="2" type="ORF">DKK78_10860</name>
</gene>
<evidence type="ECO:0008006" key="4">
    <source>
        <dbReference type="Google" id="ProtNLM"/>
    </source>
</evidence>
<evidence type="ECO:0000313" key="2">
    <source>
        <dbReference type="EMBL" id="PXY89289.1"/>
    </source>
</evidence>
<keyword evidence="3" id="KW-1185">Reference proteome</keyword>
<dbReference type="AlphaFoldDB" id="A0A2V4DWW9"/>
<accession>A0A2V4DWW9</accession>
<evidence type="ECO:0000313" key="3">
    <source>
        <dbReference type="Proteomes" id="UP000247673"/>
    </source>
</evidence>
<reference evidence="2 3" key="1">
    <citation type="submission" date="2018-05" db="EMBL/GenBank/DDBJ databases">
        <title>Reference genomes for bee gut microbiota database.</title>
        <authorList>
            <person name="Ellegaard K.M."/>
        </authorList>
    </citation>
    <scope>NUCLEOTIDE SEQUENCE [LARGE SCALE GENOMIC DNA]</scope>
    <source>
        <strain evidence="2 3">ESL0172</strain>
    </source>
</reference>
<dbReference type="Proteomes" id="UP000247673">
    <property type="component" value="Unassembled WGS sequence"/>
</dbReference>
<comment type="caution">
    <text evidence="2">The sequence shown here is derived from an EMBL/GenBank/DDBJ whole genome shotgun (WGS) entry which is preliminary data.</text>
</comment>
<protein>
    <recommendedName>
        <fullName evidence="4">AsmA domain-containing protein</fullName>
    </recommendedName>
</protein>
<keyword evidence="1" id="KW-0472">Membrane</keyword>
<name>A0A2V4DWW9_9GAMM</name>
<evidence type="ECO:0000256" key="1">
    <source>
        <dbReference type="SAM" id="Phobius"/>
    </source>
</evidence>
<dbReference type="EMBL" id="QGLO01000009">
    <property type="protein sequence ID" value="PXY89289.1"/>
    <property type="molecule type" value="Genomic_DNA"/>
</dbReference>